<dbReference type="Gene3D" id="3.40.50.1110">
    <property type="entry name" value="SGNH hydrolase"/>
    <property type="match status" value="1"/>
</dbReference>
<dbReference type="Pfam" id="PF13472">
    <property type="entry name" value="Lipase_GDSL_2"/>
    <property type="match status" value="1"/>
</dbReference>
<evidence type="ECO:0000259" key="2">
    <source>
        <dbReference type="Pfam" id="PF13472"/>
    </source>
</evidence>
<sequence length="314" mass="31904">MESASDPALSGPDRGEPVSRRLQDLALTALGVLAAVLVFLALRGADPLPPGDGAASVGTPVASGATTGEDGEDGEDGGGAGDEGADTDAASGTQAAADGESSGEQSPLEVARAVLQSGTPVTVSALGDSTSNTRQEWVHLWAQELAADRPVSISHWDEGAQDGFVQPDVLSATGSGSPVTIWSGSQGGASAAYPVERLGTIIPESPDLVLLNFGHNHTPQNARSDFQSLLAAIRDAHGDVPVVVCLQQPQAGDANAEVRELIDDWATAEGLATIDIAGAFLAQGELDDLLEDPVHPNQAGSELWAETVTVALSP</sequence>
<accession>A0A516G8S5</accession>
<dbReference type="EMBL" id="CP041616">
    <property type="protein sequence ID" value="QDO87929.1"/>
    <property type="molecule type" value="Genomic_DNA"/>
</dbReference>
<dbReference type="InterPro" id="IPR036514">
    <property type="entry name" value="SGNH_hydro_sf"/>
</dbReference>
<dbReference type="InterPro" id="IPR013830">
    <property type="entry name" value="SGNH_hydro"/>
</dbReference>
<evidence type="ECO:0000313" key="3">
    <source>
        <dbReference type="EMBL" id="QDO87929.1"/>
    </source>
</evidence>
<evidence type="ECO:0000313" key="4">
    <source>
        <dbReference type="Proteomes" id="UP000315395"/>
    </source>
</evidence>
<name>A0A516G8S5_9MICO</name>
<dbReference type="PANTHER" id="PTHR30383:SF5">
    <property type="entry name" value="SGNH HYDROLASE-TYPE ESTERASE DOMAIN-CONTAINING PROTEIN"/>
    <property type="match status" value="1"/>
</dbReference>
<feature type="domain" description="SGNH hydrolase-type esterase" evidence="2">
    <location>
        <begin position="167"/>
        <end position="302"/>
    </location>
</feature>
<organism evidence="3 4">
    <name type="scientific">Ornithinimicrobium ciconiae</name>
    <dbReference type="NCBI Taxonomy" id="2594265"/>
    <lineage>
        <taxon>Bacteria</taxon>
        <taxon>Bacillati</taxon>
        <taxon>Actinomycetota</taxon>
        <taxon>Actinomycetes</taxon>
        <taxon>Micrococcales</taxon>
        <taxon>Ornithinimicrobiaceae</taxon>
        <taxon>Ornithinimicrobium</taxon>
    </lineage>
</organism>
<gene>
    <name evidence="3" type="ORF">FNH13_05860</name>
</gene>
<dbReference type="AlphaFoldDB" id="A0A516G8S5"/>
<dbReference type="Proteomes" id="UP000315395">
    <property type="component" value="Chromosome"/>
</dbReference>
<reference evidence="3 4" key="1">
    <citation type="submission" date="2019-07" db="EMBL/GenBank/DDBJ databases">
        <title>complete genome sequencing of Ornithinimicrobium sp. H23M54.</title>
        <authorList>
            <person name="Bae J.-W."/>
            <person name="Lee S.-Y."/>
        </authorList>
    </citation>
    <scope>NUCLEOTIDE SEQUENCE [LARGE SCALE GENOMIC DNA]</scope>
    <source>
        <strain evidence="3 4">H23M54</strain>
    </source>
</reference>
<dbReference type="PANTHER" id="PTHR30383">
    <property type="entry name" value="THIOESTERASE 1/PROTEASE 1/LYSOPHOSPHOLIPASE L1"/>
    <property type="match status" value="1"/>
</dbReference>
<dbReference type="CDD" id="cd00229">
    <property type="entry name" value="SGNH_hydrolase"/>
    <property type="match status" value="1"/>
</dbReference>
<dbReference type="SUPFAM" id="SSF52266">
    <property type="entry name" value="SGNH hydrolase"/>
    <property type="match status" value="1"/>
</dbReference>
<proteinExistence type="predicted"/>
<dbReference type="GO" id="GO:0004622">
    <property type="term" value="F:phosphatidylcholine lysophospholipase activity"/>
    <property type="evidence" value="ECO:0007669"/>
    <property type="project" value="TreeGrafter"/>
</dbReference>
<dbReference type="InterPro" id="IPR051532">
    <property type="entry name" value="Ester_Hydrolysis_Enzymes"/>
</dbReference>
<dbReference type="KEGG" id="orz:FNH13_05860"/>
<evidence type="ECO:0000256" key="1">
    <source>
        <dbReference type="SAM" id="MobiDB-lite"/>
    </source>
</evidence>
<feature type="region of interest" description="Disordered" evidence="1">
    <location>
        <begin position="49"/>
        <end position="107"/>
    </location>
</feature>
<protein>
    <submittedName>
        <fullName evidence="3">SGNH/GDSL hydrolase family protein</fullName>
    </submittedName>
</protein>
<keyword evidence="3" id="KW-0378">Hydrolase</keyword>
<dbReference type="OrthoDB" id="5102366at2"/>
<keyword evidence="4" id="KW-1185">Reference proteome</keyword>